<keyword evidence="1" id="KW-0472">Membrane</keyword>
<keyword evidence="3" id="KW-1185">Reference proteome</keyword>
<dbReference type="EMBL" id="ADLN01000042">
    <property type="protein sequence ID" value="EHI59915.1"/>
    <property type="molecule type" value="Genomic_DNA"/>
</dbReference>
<proteinExistence type="predicted"/>
<keyword evidence="1" id="KW-1133">Transmembrane helix</keyword>
<name>G5IF38_9FIRM</name>
<feature type="transmembrane region" description="Helical" evidence="1">
    <location>
        <begin position="72"/>
        <end position="91"/>
    </location>
</feature>
<dbReference type="AlphaFoldDB" id="G5IF38"/>
<protein>
    <submittedName>
        <fullName evidence="2">Uncharacterized protein</fullName>
    </submittedName>
</protein>
<evidence type="ECO:0000313" key="2">
    <source>
        <dbReference type="EMBL" id="EHI59915.1"/>
    </source>
</evidence>
<dbReference type="Proteomes" id="UP000005384">
    <property type="component" value="Unassembled WGS sequence"/>
</dbReference>
<feature type="transmembrane region" description="Helical" evidence="1">
    <location>
        <begin position="103"/>
        <end position="121"/>
    </location>
</feature>
<accession>G5IF38</accession>
<organism evidence="2 3">
    <name type="scientific">Hungatella hathewayi WAL-18680</name>
    <dbReference type="NCBI Taxonomy" id="742737"/>
    <lineage>
        <taxon>Bacteria</taxon>
        <taxon>Bacillati</taxon>
        <taxon>Bacillota</taxon>
        <taxon>Clostridia</taxon>
        <taxon>Lachnospirales</taxon>
        <taxon>Lachnospiraceae</taxon>
        <taxon>Hungatella</taxon>
    </lineage>
</organism>
<evidence type="ECO:0000313" key="3">
    <source>
        <dbReference type="Proteomes" id="UP000005384"/>
    </source>
</evidence>
<gene>
    <name evidence="2" type="ORF">HMPREF9473_02115</name>
</gene>
<dbReference type="PATRIC" id="fig|742737.3.peg.2138"/>
<keyword evidence="1" id="KW-0812">Transmembrane</keyword>
<sequence>MLKRVKDIAVIIRDGVKEGVRNLSGKLEEYFDEETREMLSQCSAEVTALEKEQLLPELIICRDRMIRAERRITVYGSLFFLLALTECTMLTRNLSLLLPGVSNWVIGIALVVELLLFWALIGKQYRSRRRCSMKAEMLVDRRGK</sequence>
<evidence type="ECO:0000256" key="1">
    <source>
        <dbReference type="SAM" id="Phobius"/>
    </source>
</evidence>
<dbReference type="HOGENOM" id="CLU_1793860_0_0_9"/>
<comment type="caution">
    <text evidence="2">The sequence shown here is derived from an EMBL/GenBank/DDBJ whole genome shotgun (WGS) entry which is preliminary data.</text>
</comment>
<reference evidence="2 3" key="1">
    <citation type="submission" date="2011-08" db="EMBL/GenBank/DDBJ databases">
        <title>The Genome Sequence of Clostridium hathewayi WAL-18680.</title>
        <authorList>
            <consortium name="The Broad Institute Genome Sequencing Platform"/>
            <person name="Earl A."/>
            <person name="Ward D."/>
            <person name="Feldgarden M."/>
            <person name="Gevers D."/>
            <person name="Finegold S.M."/>
            <person name="Summanen P.H."/>
            <person name="Molitoris D.R."/>
            <person name="Song M."/>
            <person name="Daigneault M."/>
            <person name="Allen-Vercoe E."/>
            <person name="Young S.K."/>
            <person name="Zeng Q."/>
            <person name="Gargeya S."/>
            <person name="Fitzgerald M."/>
            <person name="Haas B."/>
            <person name="Abouelleil A."/>
            <person name="Alvarado L."/>
            <person name="Arachchi H.M."/>
            <person name="Berlin A."/>
            <person name="Brown A."/>
            <person name="Chapman S.B."/>
            <person name="Chen Z."/>
            <person name="Dunbar C."/>
            <person name="Freedman E."/>
            <person name="Gearin G."/>
            <person name="Gellesch M."/>
            <person name="Goldberg J."/>
            <person name="Griggs A."/>
            <person name="Gujja S."/>
            <person name="Heiman D."/>
            <person name="Howarth C."/>
            <person name="Larson L."/>
            <person name="Lui A."/>
            <person name="MacDonald P.J.P."/>
            <person name="Montmayeur A."/>
            <person name="Murphy C."/>
            <person name="Neiman D."/>
            <person name="Pearson M."/>
            <person name="Priest M."/>
            <person name="Roberts A."/>
            <person name="Saif S."/>
            <person name="Shea T."/>
            <person name="Shenoy N."/>
            <person name="Sisk P."/>
            <person name="Stolte C."/>
            <person name="Sykes S."/>
            <person name="Wortman J."/>
            <person name="Nusbaum C."/>
            <person name="Birren B."/>
        </authorList>
    </citation>
    <scope>NUCLEOTIDE SEQUENCE [LARGE SCALE GENOMIC DNA]</scope>
    <source>
        <strain evidence="2 3">WAL-18680</strain>
    </source>
</reference>
<dbReference type="RefSeq" id="WP_006780095.1">
    <property type="nucleotide sequence ID" value="NZ_CP040506.1"/>
</dbReference>